<name>A0A1H3SH17_9BURK</name>
<dbReference type="Proteomes" id="UP000183417">
    <property type="component" value="Unassembled WGS sequence"/>
</dbReference>
<dbReference type="GeneID" id="94692542"/>
<dbReference type="AlphaFoldDB" id="A0A1H3SH17"/>
<dbReference type="Gene3D" id="3.40.50.1220">
    <property type="entry name" value="TPP-binding domain"/>
    <property type="match status" value="1"/>
</dbReference>
<evidence type="ECO:0000313" key="1">
    <source>
        <dbReference type="EMBL" id="SDZ36885.1"/>
    </source>
</evidence>
<reference evidence="1 2" key="1">
    <citation type="submission" date="2016-10" db="EMBL/GenBank/DDBJ databases">
        <authorList>
            <person name="de Groot N.N."/>
        </authorList>
    </citation>
    <scope>NUCLEOTIDE SEQUENCE [LARGE SCALE GENOMIC DNA]</scope>
    <source>
        <strain evidence="1 2">LMG 24775</strain>
    </source>
</reference>
<dbReference type="InterPro" id="IPR029035">
    <property type="entry name" value="DHS-like_NAD/FAD-binding_dom"/>
</dbReference>
<dbReference type="RefSeq" id="WP_016445842.1">
    <property type="nucleotide sequence ID" value="NZ_CP141274.1"/>
</dbReference>
<accession>A0A1H3SH17</accession>
<dbReference type="Pfam" id="PF13289">
    <property type="entry name" value="SIR2_2"/>
    <property type="match status" value="1"/>
</dbReference>
<proteinExistence type="predicted"/>
<organism evidence="1 2">
    <name type="scientific">Delftia lacustris</name>
    <dbReference type="NCBI Taxonomy" id="558537"/>
    <lineage>
        <taxon>Bacteria</taxon>
        <taxon>Pseudomonadati</taxon>
        <taxon>Pseudomonadota</taxon>
        <taxon>Betaproteobacteria</taxon>
        <taxon>Burkholderiales</taxon>
        <taxon>Comamonadaceae</taxon>
        <taxon>Delftia</taxon>
    </lineage>
</organism>
<evidence type="ECO:0000313" key="2">
    <source>
        <dbReference type="Proteomes" id="UP000183417"/>
    </source>
</evidence>
<protein>
    <submittedName>
        <fullName evidence="1">SIR2-like domain-containing protein</fullName>
    </submittedName>
</protein>
<dbReference type="SUPFAM" id="SSF52467">
    <property type="entry name" value="DHS-like NAD/FAD-binding domain"/>
    <property type="match status" value="1"/>
</dbReference>
<dbReference type="EMBL" id="FNPE01000020">
    <property type="protein sequence ID" value="SDZ36885.1"/>
    <property type="molecule type" value="Genomic_DNA"/>
</dbReference>
<sequence length="402" mass="45397">MIDSKTGRRALILLGAGASVELGIPATSALTNTIDAAVLEDKWCAHTRGSQAYSDVRETLVRYYGSQDEAHFERVYHVLHQLAQLQERPTACPEFRPILAPFVQKIGSHAEQALRAAGQTMLRTIYARCSQACSAVSQEQMEPMAAFFAALERDYIPRVYTTNYDDFVWQATHQRYYTGFTREHDGHRSFDAQGFWRHWDRPSLFHLHGSIHLGYANDHDIGDLAWFDDRERAQTHAGFDGSGLLQMDGSQIERSAIITGLDKLPRLQPAPYAFYYSAFNRDVIEADLIIVIGSGLADLHLNSHLQMARRARPEVPLLYVGFWGTDPQEFYRTLQDQREPRDLSLFHDLRIDLTSLAESDFRSQCGWTVAPTSKGAVWADGFQAFLRNPAAFASVLGRLTLP</sequence>
<gene>
    <name evidence="1" type="ORF">SAMN05421547_12020</name>
</gene>